<reference evidence="2" key="1">
    <citation type="submission" date="2012-07" db="EMBL/GenBank/DDBJ databases">
        <authorList>
            <person name="Cummings C."/>
        </authorList>
    </citation>
    <scope>NUCLEOTIDE SEQUENCE</scope>
    <source>
        <strain evidence="2">1330</strain>
    </source>
</reference>
<protein>
    <submittedName>
        <fullName evidence="2">Uncharacterized protein</fullName>
    </submittedName>
</protein>
<gene>
    <name evidence="2" type="ORF">BN137_1304</name>
</gene>
<dbReference type="Proteomes" id="UP000009340">
    <property type="component" value="Unassembled WGS sequence"/>
</dbReference>
<evidence type="ECO:0000256" key="1">
    <source>
        <dbReference type="SAM" id="MobiDB-lite"/>
    </source>
</evidence>
<name>K7ZZ70_9ENTR</name>
<sequence length="80" mass="8725">MPASGKKNNVSGRKPRQIVTLSHPDFNRRPRNYTGSADLQKQPEALAGFQFILHIAAAVATQNMPDNDTDLPPVGNFTPP</sequence>
<evidence type="ECO:0000313" key="2">
    <source>
        <dbReference type="EMBL" id="CCJ71956.1"/>
    </source>
</evidence>
<comment type="caution">
    <text evidence="2">The sequence shown here is derived from an EMBL/GenBank/DDBJ whole genome shotgun (WGS) entry which is preliminary data.</text>
</comment>
<dbReference type="eggNOG" id="ENOG5033MRP">
    <property type="taxonomic scope" value="Bacteria"/>
</dbReference>
<evidence type="ECO:0000313" key="3">
    <source>
        <dbReference type="Proteomes" id="UP000009340"/>
    </source>
</evidence>
<feature type="compositionally biased region" description="Polar residues" evidence="1">
    <location>
        <begin position="1"/>
        <end position="11"/>
    </location>
</feature>
<dbReference type="AlphaFoldDB" id="K7ZZ70"/>
<feature type="region of interest" description="Disordered" evidence="1">
    <location>
        <begin position="1"/>
        <end position="36"/>
    </location>
</feature>
<accession>K7ZZ70</accession>
<organism evidence="2 3">
    <name type="scientific">Cronobacter condimenti 1330</name>
    <dbReference type="NCBI Taxonomy" id="1073999"/>
    <lineage>
        <taxon>Bacteria</taxon>
        <taxon>Pseudomonadati</taxon>
        <taxon>Pseudomonadota</taxon>
        <taxon>Gammaproteobacteria</taxon>
        <taxon>Enterobacterales</taxon>
        <taxon>Enterobacteriaceae</taxon>
        <taxon>Cronobacter</taxon>
    </lineage>
</organism>
<proteinExistence type="predicted"/>
<dbReference type="EMBL" id="CAKW01000053">
    <property type="protein sequence ID" value="CCJ71956.1"/>
    <property type="molecule type" value="Genomic_DNA"/>
</dbReference>